<evidence type="ECO:0000256" key="8">
    <source>
        <dbReference type="SAM" id="Phobius"/>
    </source>
</evidence>
<protein>
    <submittedName>
        <fullName evidence="9">TrkH family potassium uptake protein</fullName>
    </submittedName>
</protein>
<keyword evidence="5 8" id="KW-1133">Transmembrane helix</keyword>
<evidence type="ECO:0000313" key="9">
    <source>
        <dbReference type="EMBL" id="MFC2950281.1"/>
    </source>
</evidence>
<keyword evidence="7 8" id="KW-0472">Membrane</keyword>
<evidence type="ECO:0000256" key="3">
    <source>
        <dbReference type="ARBA" id="ARBA00022475"/>
    </source>
</evidence>
<sequence>MYYKQQNPIMRWVHKLSPFKILLIFYFLAVVVSTTLMSMPFIYKDGVDIAFIDILFTSVSALSVTGLSTITVAEVLSTAGIIVLALIMQLGAVGVMAIGTFIWLLLGKKITLKERRLIMTDQNQTSFEGMVRLIKQIVIVLLTIELIGFLVLGTYFLQYYPTAGEAYLHGFFGTISATTNGGFDITGASLEPFSNDYFVQFINILLIIFGAIGFPVLIEVKSFIFAQGENRHKMRFSLFTKVTTMTFLILLVVGAVFIYLLDMNGFFAGKSWHEAFFYALFQSVTTRSGGLSTMDVSQLTEENHLFMSMLMFIGASPSSAGGGIRTTTFALVVIFIISYARGGKTIRLFKREVYEDDLLKAVTVTLLSLIFVFISVLVMKMMEPFNLSEILFEVTSAFGTVGLSLGITSELSTFSKILLMILMFIGRIGIVTLLFVFKTTKKSGNYHYPKEKMIIG</sequence>
<evidence type="ECO:0000256" key="5">
    <source>
        <dbReference type="ARBA" id="ARBA00022989"/>
    </source>
</evidence>
<feature type="transmembrane region" description="Helical" evidence="8">
    <location>
        <begin position="197"/>
        <end position="218"/>
    </location>
</feature>
<gene>
    <name evidence="9" type="ORF">ACFODW_18305</name>
</gene>
<evidence type="ECO:0000256" key="4">
    <source>
        <dbReference type="ARBA" id="ARBA00022692"/>
    </source>
</evidence>
<name>A0ABV7AAX1_9BACI</name>
<keyword evidence="6" id="KW-0406">Ion transport</keyword>
<dbReference type="RefSeq" id="WP_390308411.1">
    <property type="nucleotide sequence ID" value="NZ_JBHRRZ010000040.1"/>
</dbReference>
<keyword evidence="10" id="KW-1185">Reference proteome</keyword>
<feature type="transmembrane region" description="Helical" evidence="8">
    <location>
        <begin position="20"/>
        <end position="43"/>
    </location>
</feature>
<dbReference type="Pfam" id="PF02386">
    <property type="entry name" value="TrkH"/>
    <property type="match status" value="1"/>
</dbReference>
<dbReference type="Proteomes" id="UP001595387">
    <property type="component" value="Unassembled WGS sequence"/>
</dbReference>
<dbReference type="PANTHER" id="PTHR32024">
    <property type="entry name" value="TRK SYSTEM POTASSIUM UPTAKE PROTEIN TRKG-RELATED"/>
    <property type="match status" value="1"/>
</dbReference>
<reference evidence="10" key="1">
    <citation type="journal article" date="2019" name="Int. J. Syst. Evol. Microbiol.">
        <title>The Global Catalogue of Microorganisms (GCM) 10K type strain sequencing project: providing services to taxonomists for standard genome sequencing and annotation.</title>
        <authorList>
            <consortium name="The Broad Institute Genomics Platform"/>
            <consortium name="The Broad Institute Genome Sequencing Center for Infectious Disease"/>
            <person name="Wu L."/>
            <person name="Ma J."/>
        </authorList>
    </citation>
    <scope>NUCLEOTIDE SEQUENCE [LARGE SCALE GENOMIC DNA]</scope>
    <source>
        <strain evidence="10">KCTC 13193</strain>
    </source>
</reference>
<keyword evidence="4 8" id="KW-0812">Transmembrane</keyword>
<evidence type="ECO:0000256" key="2">
    <source>
        <dbReference type="ARBA" id="ARBA00022448"/>
    </source>
</evidence>
<accession>A0ABV7AAX1</accession>
<dbReference type="InterPro" id="IPR003445">
    <property type="entry name" value="Cat_transpt"/>
</dbReference>
<feature type="transmembrane region" description="Helical" evidence="8">
    <location>
        <begin position="358"/>
        <end position="379"/>
    </location>
</feature>
<comment type="subcellular location">
    <subcellularLocation>
        <location evidence="1">Cell membrane</location>
        <topology evidence="1">Multi-pass membrane protein</topology>
    </subcellularLocation>
</comment>
<feature type="transmembrane region" description="Helical" evidence="8">
    <location>
        <begin position="137"/>
        <end position="157"/>
    </location>
</feature>
<proteinExistence type="predicted"/>
<comment type="caution">
    <text evidence="9">The sequence shown here is derived from an EMBL/GenBank/DDBJ whole genome shotgun (WGS) entry which is preliminary data.</text>
</comment>
<feature type="transmembrane region" description="Helical" evidence="8">
    <location>
        <begin position="79"/>
        <end position="106"/>
    </location>
</feature>
<feature type="transmembrane region" description="Helical" evidence="8">
    <location>
        <begin position="417"/>
        <end position="437"/>
    </location>
</feature>
<keyword evidence="3" id="KW-1003">Cell membrane</keyword>
<dbReference type="PANTHER" id="PTHR32024:SF4">
    <property type="entry name" value="KTR SYSTEM POTASSIUM UPTAKE PROTEIN D"/>
    <property type="match status" value="1"/>
</dbReference>
<evidence type="ECO:0000313" key="10">
    <source>
        <dbReference type="Proteomes" id="UP001595387"/>
    </source>
</evidence>
<feature type="transmembrane region" description="Helical" evidence="8">
    <location>
        <begin position="309"/>
        <end position="337"/>
    </location>
</feature>
<organism evidence="9 10">
    <name type="scientific">Virgibacillus sediminis</name>
    <dbReference type="NCBI Taxonomy" id="202260"/>
    <lineage>
        <taxon>Bacteria</taxon>
        <taxon>Bacillati</taxon>
        <taxon>Bacillota</taxon>
        <taxon>Bacilli</taxon>
        <taxon>Bacillales</taxon>
        <taxon>Bacillaceae</taxon>
        <taxon>Virgibacillus</taxon>
    </lineage>
</organism>
<keyword evidence="2" id="KW-0813">Transport</keyword>
<evidence type="ECO:0000256" key="7">
    <source>
        <dbReference type="ARBA" id="ARBA00023136"/>
    </source>
</evidence>
<evidence type="ECO:0000256" key="1">
    <source>
        <dbReference type="ARBA" id="ARBA00004651"/>
    </source>
</evidence>
<dbReference type="EMBL" id="JBHRRZ010000040">
    <property type="protein sequence ID" value="MFC2950281.1"/>
    <property type="molecule type" value="Genomic_DNA"/>
</dbReference>
<evidence type="ECO:0000256" key="6">
    <source>
        <dbReference type="ARBA" id="ARBA00023065"/>
    </source>
</evidence>
<feature type="transmembrane region" description="Helical" evidence="8">
    <location>
        <begin position="238"/>
        <end position="261"/>
    </location>
</feature>